<reference evidence="1" key="1">
    <citation type="submission" date="2021-10" db="EMBL/GenBank/DDBJ databases">
        <title>Tropical sea cucumber genome reveals ecological adaptation and Cuvierian tubules defense mechanism.</title>
        <authorList>
            <person name="Chen T."/>
        </authorList>
    </citation>
    <scope>NUCLEOTIDE SEQUENCE</scope>
    <source>
        <strain evidence="1">Nanhai2018</strain>
        <tissue evidence="1">Muscle</tissue>
    </source>
</reference>
<dbReference type="Proteomes" id="UP001152320">
    <property type="component" value="Chromosome 14"/>
</dbReference>
<accession>A0A9Q1BN47</accession>
<keyword evidence="2" id="KW-1185">Reference proteome</keyword>
<dbReference type="SUPFAM" id="SSF54160">
    <property type="entry name" value="Chromo domain-like"/>
    <property type="match status" value="1"/>
</dbReference>
<dbReference type="Gene3D" id="2.30.30.140">
    <property type="match status" value="1"/>
</dbReference>
<dbReference type="InterPro" id="IPR016197">
    <property type="entry name" value="Chromo-like_dom_sf"/>
</dbReference>
<name>A0A9Q1BN47_HOLLE</name>
<dbReference type="OrthoDB" id="10040943at2759"/>
<dbReference type="EMBL" id="JAIZAY010000014">
    <property type="protein sequence ID" value="KAJ8029732.1"/>
    <property type="molecule type" value="Genomic_DNA"/>
</dbReference>
<proteinExistence type="predicted"/>
<sequence>MKLRARQKDVNYSNLHNGSPLKLSLNSREIKKTWSTKTLFEVTLVDQRQNNGVREVKVHYPGWSRSFDEWRKENEIVDIPHQVFTSTGEDFFEFTLLHAIKGKLNCARKKDNEISINIPVQKECFDLFTAKHNLVSSQKAACSFYSFRDTQHAKSTFLKGWWYRIINKAGDFAYINFDTFKIWIKERPCLEEYSADGQLQLTHRGFQAVTRFVSLKGNRFDYDMLK</sequence>
<comment type="caution">
    <text evidence="1">The sequence shown here is derived from an EMBL/GenBank/DDBJ whole genome shotgun (WGS) entry which is preliminary data.</text>
</comment>
<gene>
    <name evidence="1" type="ORF">HOLleu_29202</name>
</gene>
<evidence type="ECO:0000313" key="1">
    <source>
        <dbReference type="EMBL" id="KAJ8029732.1"/>
    </source>
</evidence>
<organism evidence="1 2">
    <name type="scientific">Holothuria leucospilota</name>
    <name type="common">Black long sea cucumber</name>
    <name type="synonym">Mertensiothuria leucospilota</name>
    <dbReference type="NCBI Taxonomy" id="206669"/>
    <lineage>
        <taxon>Eukaryota</taxon>
        <taxon>Metazoa</taxon>
        <taxon>Echinodermata</taxon>
        <taxon>Eleutherozoa</taxon>
        <taxon>Echinozoa</taxon>
        <taxon>Holothuroidea</taxon>
        <taxon>Aspidochirotacea</taxon>
        <taxon>Aspidochirotida</taxon>
        <taxon>Holothuriidae</taxon>
        <taxon>Holothuria</taxon>
    </lineage>
</organism>
<evidence type="ECO:0000313" key="2">
    <source>
        <dbReference type="Proteomes" id="UP001152320"/>
    </source>
</evidence>
<dbReference type="AlphaFoldDB" id="A0A9Q1BN47"/>
<protein>
    <submittedName>
        <fullName evidence="1">Uncharacterized protein</fullName>
    </submittedName>
</protein>